<protein>
    <submittedName>
        <fullName evidence="1">Uncharacterized protein</fullName>
    </submittedName>
</protein>
<dbReference type="EMBL" id="CADCTQ010000684">
    <property type="protein sequence ID" value="CAA9345341.1"/>
    <property type="molecule type" value="Genomic_DNA"/>
</dbReference>
<gene>
    <name evidence="1" type="ORF">AVDCRST_MAG56-8136</name>
</gene>
<dbReference type="AlphaFoldDB" id="A0A6J4LYI8"/>
<dbReference type="PROSITE" id="PS51257">
    <property type="entry name" value="PROKAR_LIPOPROTEIN"/>
    <property type="match status" value="1"/>
</dbReference>
<reference evidence="1" key="1">
    <citation type="submission" date="2020-02" db="EMBL/GenBank/DDBJ databases">
        <authorList>
            <person name="Meier V. D."/>
        </authorList>
    </citation>
    <scope>NUCLEOTIDE SEQUENCE</scope>
    <source>
        <strain evidence="1">AVDCRST_MAG56</strain>
    </source>
</reference>
<sequence length="55" mass="6351">MRGYTTCLLNHHRAMKAHSVLLRIFLGLLTLVAGCERDDNHKIKFGWVKPGVRLY</sequence>
<organism evidence="1">
    <name type="scientific">uncultured Cytophagales bacterium</name>
    <dbReference type="NCBI Taxonomy" id="158755"/>
    <lineage>
        <taxon>Bacteria</taxon>
        <taxon>Pseudomonadati</taxon>
        <taxon>Bacteroidota</taxon>
        <taxon>Sphingobacteriia</taxon>
        <taxon>Sphingobacteriales</taxon>
        <taxon>environmental samples</taxon>
    </lineage>
</organism>
<evidence type="ECO:0000313" key="1">
    <source>
        <dbReference type="EMBL" id="CAA9345341.1"/>
    </source>
</evidence>
<proteinExistence type="predicted"/>
<accession>A0A6J4LYI8</accession>
<name>A0A6J4LYI8_9SPHI</name>